<comment type="similarity">
    <text evidence="1">Belongs to the transferase hexapeptide repeat family.</text>
</comment>
<dbReference type="InterPro" id="IPR011004">
    <property type="entry name" value="Trimer_LpxA-like_sf"/>
</dbReference>
<dbReference type="Pfam" id="PF00132">
    <property type="entry name" value="Hexapep"/>
    <property type="match status" value="1"/>
</dbReference>
<evidence type="ECO:0000256" key="3">
    <source>
        <dbReference type="ARBA" id="ARBA00022737"/>
    </source>
</evidence>
<evidence type="ECO:0000313" key="5">
    <source>
        <dbReference type="EMBL" id="QZA79455.1"/>
    </source>
</evidence>
<dbReference type="EMBL" id="CP081150">
    <property type="protein sequence ID" value="QZA79455.1"/>
    <property type="molecule type" value="Genomic_DNA"/>
</dbReference>
<dbReference type="GO" id="GO:0016746">
    <property type="term" value="F:acyltransferase activity"/>
    <property type="evidence" value="ECO:0007669"/>
    <property type="project" value="UniProtKB-KW"/>
</dbReference>
<keyword evidence="3" id="KW-0677">Repeat</keyword>
<dbReference type="PROSITE" id="PS00101">
    <property type="entry name" value="HEXAPEP_TRANSFERASES"/>
    <property type="match status" value="1"/>
</dbReference>
<dbReference type="Gene3D" id="2.160.10.10">
    <property type="entry name" value="Hexapeptide repeat proteins"/>
    <property type="match status" value="1"/>
</dbReference>
<dbReference type="InterPro" id="IPR001451">
    <property type="entry name" value="Hexapep"/>
</dbReference>
<dbReference type="SUPFAM" id="SSF51161">
    <property type="entry name" value="Trimeric LpxA-like enzymes"/>
    <property type="match status" value="1"/>
</dbReference>
<keyword evidence="6" id="KW-1185">Reference proteome</keyword>
<dbReference type="PANTHER" id="PTHR23416:SF23">
    <property type="entry name" value="ACETYLTRANSFERASE C18B11.09C-RELATED"/>
    <property type="match status" value="1"/>
</dbReference>
<dbReference type="InterPro" id="IPR018357">
    <property type="entry name" value="Hexapep_transf_CS"/>
</dbReference>
<evidence type="ECO:0000256" key="1">
    <source>
        <dbReference type="ARBA" id="ARBA00007274"/>
    </source>
</evidence>
<proteinExistence type="inferred from homology"/>
<reference evidence="5 6" key="1">
    <citation type="submission" date="2021-08" db="EMBL/GenBank/DDBJ databases">
        <title>complete genome sequencing of Deefgea sp. D25.</title>
        <authorList>
            <person name="Bae J.-W."/>
            <person name="Gim D.-H."/>
        </authorList>
    </citation>
    <scope>NUCLEOTIDE SEQUENCE [LARGE SCALE GENOMIC DNA]</scope>
    <source>
        <strain evidence="5 6">D25</strain>
    </source>
</reference>
<accession>A0ABX8ZE77</accession>
<evidence type="ECO:0000313" key="6">
    <source>
        <dbReference type="Proteomes" id="UP000825679"/>
    </source>
</evidence>
<name>A0ABX8ZE77_9NEIS</name>
<dbReference type="InterPro" id="IPR051159">
    <property type="entry name" value="Hexapeptide_acetyltransf"/>
</dbReference>
<keyword evidence="2" id="KW-0808">Transferase</keyword>
<keyword evidence="4 5" id="KW-0012">Acyltransferase</keyword>
<evidence type="ECO:0000256" key="4">
    <source>
        <dbReference type="ARBA" id="ARBA00023315"/>
    </source>
</evidence>
<dbReference type="PANTHER" id="PTHR23416">
    <property type="entry name" value="SIALIC ACID SYNTHASE-RELATED"/>
    <property type="match status" value="1"/>
</dbReference>
<organism evidence="5 6">
    <name type="scientific">Deefgea tanakiae</name>
    <dbReference type="NCBI Taxonomy" id="2865840"/>
    <lineage>
        <taxon>Bacteria</taxon>
        <taxon>Pseudomonadati</taxon>
        <taxon>Pseudomonadota</taxon>
        <taxon>Betaproteobacteria</taxon>
        <taxon>Neisseriales</taxon>
        <taxon>Chitinibacteraceae</taxon>
        <taxon>Deefgea</taxon>
    </lineage>
</organism>
<dbReference type="CDD" id="cd04647">
    <property type="entry name" value="LbH_MAT_like"/>
    <property type="match status" value="1"/>
</dbReference>
<gene>
    <name evidence="5" type="ORF">K4H28_06015</name>
</gene>
<dbReference type="Proteomes" id="UP000825679">
    <property type="component" value="Chromosome"/>
</dbReference>
<sequence length="181" mass="19186">MLLQAAQRLYQGWCWLALAVRIPLPASCIVLGAVELHGTQRVSIGERGFFYPGLYFETQNDAQIIIGDSVVISRGVHIVAHQAVRIGVGSMIGEYCSVRDANHCRVQGEPIRESGFSAAPIEIGSEVWIGRGAVILAGVRIGDGATVAANAVVTQDVAAGSTVGGVPARPLISHRKQEMKS</sequence>
<protein>
    <submittedName>
        <fullName evidence="5">Acyltransferase</fullName>
    </submittedName>
</protein>
<evidence type="ECO:0000256" key="2">
    <source>
        <dbReference type="ARBA" id="ARBA00022679"/>
    </source>
</evidence>